<keyword evidence="2" id="KW-1185">Reference proteome</keyword>
<protein>
    <submittedName>
        <fullName evidence="1">Uncharacterized protein</fullName>
    </submittedName>
</protein>
<organism evidence="1 2">
    <name type="scientific">Austropuccinia psidii MF-1</name>
    <dbReference type="NCBI Taxonomy" id="1389203"/>
    <lineage>
        <taxon>Eukaryota</taxon>
        <taxon>Fungi</taxon>
        <taxon>Dikarya</taxon>
        <taxon>Basidiomycota</taxon>
        <taxon>Pucciniomycotina</taxon>
        <taxon>Pucciniomycetes</taxon>
        <taxon>Pucciniales</taxon>
        <taxon>Sphaerophragmiaceae</taxon>
        <taxon>Austropuccinia</taxon>
    </lineage>
</organism>
<reference evidence="1" key="1">
    <citation type="submission" date="2021-03" db="EMBL/GenBank/DDBJ databases">
        <title>Draft genome sequence of rust myrtle Austropuccinia psidii MF-1, a brazilian biotype.</title>
        <authorList>
            <person name="Quecine M.C."/>
            <person name="Pachon D.M.R."/>
            <person name="Bonatelli M.L."/>
            <person name="Correr F.H."/>
            <person name="Franceschini L.M."/>
            <person name="Leite T.F."/>
            <person name="Margarido G.R.A."/>
            <person name="Almeida C.A."/>
            <person name="Ferrarezi J.A."/>
            <person name="Labate C.A."/>
        </authorList>
    </citation>
    <scope>NUCLEOTIDE SEQUENCE</scope>
    <source>
        <strain evidence="1">MF-1</strain>
    </source>
</reference>
<proteinExistence type="predicted"/>
<accession>A0A9Q3D053</accession>
<evidence type="ECO:0000313" key="1">
    <source>
        <dbReference type="EMBL" id="MBW0491462.1"/>
    </source>
</evidence>
<sequence>MGLQGIQVVSSLKIFSLFDLVTGYRLQDFERWNNTGEPIPVSGMAIYSSSDVPISRINEQGVVKWIRIISDSPTGPDAEGSDELDGEEVQLVNPTVGHPQLITCSISCP</sequence>
<gene>
    <name evidence="1" type="ORF">O181_031177</name>
</gene>
<dbReference type="AlphaFoldDB" id="A0A9Q3D053"/>
<comment type="caution">
    <text evidence="1">The sequence shown here is derived from an EMBL/GenBank/DDBJ whole genome shotgun (WGS) entry which is preliminary data.</text>
</comment>
<dbReference type="Proteomes" id="UP000765509">
    <property type="component" value="Unassembled WGS sequence"/>
</dbReference>
<evidence type="ECO:0000313" key="2">
    <source>
        <dbReference type="Proteomes" id="UP000765509"/>
    </source>
</evidence>
<dbReference type="EMBL" id="AVOT02011095">
    <property type="protein sequence ID" value="MBW0491462.1"/>
    <property type="molecule type" value="Genomic_DNA"/>
</dbReference>
<name>A0A9Q3D053_9BASI</name>